<dbReference type="OrthoDB" id="407732at2759"/>
<evidence type="ECO:0000313" key="2">
    <source>
        <dbReference type="EMBL" id="CAE7940485.1"/>
    </source>
</evidence>
<dbReference type="EMBL" id="CAJNJA010091444">
    <property type="protein sequence ID" value="CAE7940485.1"/>
    <property type="molecule type" value="Genomic_DNA"/>
</dbReference>
<accession>A0A813C6C8</accession>
<name>A0A813C6C8_9DINO</name>
<gene>
    <name evidence="2" type="ORF">SNEC2469_LOCUS33903</name>
</gene>
<keyword evidence="3" id="KW-1185">Reference proteome</keyword>
<proteinExistence type="predicted"/>
<organism evidence="2 3">
    <name type="scientific">Symbiodinium necroappetens</name>
    <dbReference type="NCBI Taxonomy" id="1628268"/>
    <lineage>
        <taxon>Eukaryota</taxon>
        <taxon>Sar</taxon>
        <taxon>Alveolata</taxon>
        <taxon>Dinophyceae</taxon>
        <taxon>Suessiales</taxon>
        <taxon>Symbiodiniaceae</taxon>
        <taxon>Symbiodinium</taxon>
    </lineage>
</organism>
<sequence length="160" mass="16762">MLRILLAAAAMWTGPASLAGAMRDDRSSGLDAMDYQSSLNQDATTTTTGDSSEICCVRQGGREITYPPGSMCPSTCVQRPEPGGCTVMGTRVVPPLPPSFGRSVDLPKYICCVCLLKEGSGKEEMTLPATSSCPQGCGKKGEGTRPGQAFHGQGDRPCQI</sequence>
<protein>
    <submittedName>
        <fullName evidence="2">Uncharacterized protein</fullName>
    </submittedName>
</protein>
<feature type="chain" id="PRO_5032832640" evidence="1">
    <location>
        <begin position="22"/>
        <end position="160"/>
    </location>
</feature>
<evidence type="ECO:0000256" key="1">
    <source>
        <dbReference type="SAM" id="SignalP"/>
    </source>
</evidence>
<dbReference type="Proteomes" id="UP000601435">
    <property type="component" value="Unassembled WGS sequence"/>
</dbReference>
<dbReference type="AlphaFoldDB" id="A0A813C6C8"/>
<evidence type="ECO:0000313" key="3">
    <source>
        <dbReference type="Proteomes" id="UP000601435"/>
    </source>
</evidence>
<comment type="caution">
    <text evidence="2">The sequence shown here is derived from an EMBL/GenBank/DDBJ whole genome shotgun (WGS) entry which is preliminary data.</text>
</comment>
<keyword evidence="1" id="KW-0732">Signal</keyword>
<feature type="signal peptide" evidence="1">
    <location>
        <begin position="1"/>
        <end position="21"/>
    </location>
</feature>
<reference evidence="2" key="1">
    <citation type="submission" date="2021-02" db="EMBL/GenBank/DDBJ databases">
        <authorList>
            <person name="Dougan E. K."/>
            <person name="Rhodes N."/>
            <person name="Thang M."/>
            <person name="Chan C."/>
        </authorList>
    </citation>
    <scope>NUCLEOTIDE SEQUENCE</scope>
</reference>